<protein>
    <submittedName>
        <fullName evidence="9">Putative ABC transport system permease protein</fullName>
    </submittedName>
</protein>
<feature type="transmembrane region" description="Helical" evidence="6">
    <location>
        <begin position="16"/>
        <end position="35"/>
    </location>
</feature>
<evidence type="ECO:0000259" key="7">
    <source>
        <dbReference type="Pfam" id="PF02687"/>
    </source>
</evidence>
<evidence type="ECO:0000256" key="3">
    <source>
        <dbReference type="ARBA" id="ARBA00022692"/>
    </source>
</evidence>
<reference evidence="9 10" key="1">
    <citation type="submission" date="2018-05" db="EMBL/GenBank/DDBJ databases">
        <title>Genomic Encyclopedia of Archaeal and Bacterial Type Strains, Phase II (KMG-II): from individual species to whole genera.</title>
        <authorList>
            <person name="Goeker M."/>
        </authorList>
    </citation>
    <scope>NUCLEOTIDE SEQUENCE [LARGE SCALE GENOMIC DNA]</scope>
    <source>
        <strain evidence="9 10">DSM 22637</strain>
    </source>
</reference>
<keyword evidence="2" id="KW-1003">Cell membrane</keyword>
<dbReference type="InterPro" id="IPR025857">
    <property type="entry name" value="MacB_PCD"/>
</dbReference>
<dbReference type="OrthoDB" id="9784014at2"/>
<evidence type="ECO:0000256" key="4">
    <source>
        <dbReference type="ARBA" id="ARBA00022989"/>
    </source>
</evidence>
<evidence type="ECO:0000259" key="8">
    <source>
        <dbReference type="Pfam" id="PF12704"/>
    </source>
</evidence>
<feature type="domain" description="ABC3 transporter permease C-terminal" evidence="7">
    <location>
        <begin position="292"/>
        <end position="410"/>
    </location>
</feature>
<feature type="transmembrane region" description="Helical" evidence="6">
    <location>
        <begin position="385"/>
        <end position="407"/>
    </location>
</feature>
<dbReference type="Pfam" id="PF12704">
    <property type="entry name" value="MacB_PCD"/>
    <property type="match status" value="1"/>
</dbReference>
<gene>
    <name evidence="9" type="ORF">LX78_00999</name>
</gene>
<dbReference type="PANTHER" id="PTHR43738">
    <property type="entry name" value="ABC TRANSPORTER, MEMBRANE PROTEIN"/>
    <property type="match status" value="1"/>
</dbReference>
<evidence type="ECO:0000313" key="9">
    <source>
        <dbReference type="EMBL" id="PWK19650.1"/>
    </source>
</evidence>
<comment type="subcellular location">
    <subcellularLocation>
        <location evidence="1">Cell membrane</location>
        <topology evidence="1">Multi-pass membrane protein</topology>
    </subcellularLocation>
</comment>
<feature type="domain" description="MacB-like periplasmic core" evidence="8">
    <location>
        <begin position="19"/>
        <end position="260"/>
    </location>
</feature>
<evidence type="ECO:0000256" key="2">
    <source>
        <dbReference type="ARBA" id="ARBA00022475"/>
    </source>
</evidence>
<dbReference type="PANTHER" id="PTHR43738:SF2">
    <property type="entry name" value="ABC TRANSPORTER PERMEASE"/>
    <property type="match status" value="1"/>
</dbReference>
<feature type="transmembrane region" description="Helical" evidence="6">
    <location>
        <begin position="333"/>
        <end position="360"/>
    </location>
</feature>
<feature type="transmembrane region" description="Helical" evidence="6">
    <location>
        <begin position="288"/>
        <end position="313"/>
    </location>
</feature>
<evidence type="ECO:0000256" key="1">
    <source>
        <dbReference type="ARBA" id="ARBA00004651"/>
    </source>
</evidence>
<evidence type="ECO:0000313" key="10">
    <source>
        <dbReference type="Proteomes" id="UP000245430"/>
    </source>
</evidence>
<dbReference type="Proteomes" id="UP000245430">
    <property type="component" value="Unassembled WGS sequence"/>
</dbReference>
<sequence length="419" mass="46284">MFIIKLALKSLLNRKFTVALTIFSIAISITLLLGVERIRIGLENSFSNTISGTDLVVGARTGDEQLLLSTVFHIGMVSNNISWHSYEDIAANELIDWTIPISMGDSHEGFSVIGTNEDYFTHYQFANKQHLQFQEGKAFHETFDAVLGADVAASHEYKIGDEIVINHGSGDIAFHDHGDKPFHVTGILQRTGTPVDQTIHVSLEGIEAIHIDWVDGMPDKHMHFSAEEVEHLHLEPEYITAFLVGLKNRTDVLTVQRQINTNKSEPLTAVMPGITLQRLWNMMGKIETALLIVSGFVAIAGLIGMLVALLTGVNERRREMAILRSVGASPLKIFGLISSESIVITMWGIAMGIAFVFLLLQLAKPILETQYGIYLNPSGISLQEIYIIGTVIILGILIGIIPGYKIYKYSLLDGMTVKM</sequence>
<keyword evidence="3 6" id="KW-0812">Transmembrane</keyword>
<name>A0A316E9U8_9FLAO</name>
<organism evidence="9 10">
    <name type="scientific">Xanthomarina spongicola</name>
    <dbReference type="NCBI Taxonomy" id="570520"/>
    <lineage>
        <taxon>Bacteria</taxon>
        <taxon>Pseudomonadati</taxon>
        <taxon>Bacteroidota</taxon>
        <taxon>Flavobacteriia</taxon>
        <taxon>Flavobacteriales</taxon>
        <taxon>Flavobacteriaceae</taxon>
        <taxon>Xanthomarina</taxon>
    </lineage>
</organism>
<dbReference type="AlphaFoldDB" id="A0A316E9U8"/>
<keyword evidence="5 6" id="KW-0472">Membrane</keyword>
<dbReference type="InterPro" id="IPR003838">
    <property type="entry name" value="ABC3_permease_C"/>
</dbReference>
<proteinExistence type="predicted"/>
<dbReference type="Pfam" id="PF02687">
    <property type="entry name" value="FtsX"/>
    <property type="match status" value="1"/>
</dbReference>
<accession>A0A316E9U8</accession>
<dbReference type="GO" id="GO:0005886">
    <property type="term" value="C:plasma membrane"/>
    <property type="evidence" value="ECO:0007669"/>
    <property type="project" value="UniProtKB-SubCell"/>
</dbReference>
<evidence type="ECO:0000256" key="6">
    <source>
        <dbReference type="SAM" id="Phobius"/>
    </source>
</evidence>
<dbReference type="EMBL" id="QGGP01000002">
    <property type="protein sequence ID" value="PWK19650.1"/>
    <property type="molecule type" value="Genomic_DNA"/>
</dbReference>
<dbReference type="RefSeq" id="WP_109681537.1">
    <property type="nucleotide sequence ID" value="NZ_QGGP01000002.1"/>
</dbReference>
<comment type="caution">
    <text evidence="9">The sequence shown here is derived from an EMBL/GenBank/DDBJ whole genome shotgun (WGS) entry which is preliminary data.</text>
</comment>
<evidence type="ECO:0000256" key="5">
    <source>
        <dbReference type="ARBA" id="ARBA00023136"/>
    </source>
</evidence>
<keyword evidence="4 6" id="KW-1133">Transmembrane helix</keyword>
<dbReference type="InterPro" id="IPR051125">
    <property type="entry name" value="ABC-4/HrtB_transporter"/>
</dbReference>
<keyword evidence="10" id="KW-1185">Reference proteome</keyword>